<dbReference type="EMBL" id="HBUE01327180">
    <property type="protein sequence ID" value="CAG6591442.1"/>
    <property type="molecule type" value="Transcribed_RNA"/>
</dbReference>
<accession>A0A8D8HQC3</accession>
<reference evidence="1" key="1">
    <citation type="submission" date="2021-05" db="EMBL/GenBank/DDBJ databases">
        <authorList>
            <person name="Alioto T."/>
            <person name="Alioto T."/>
            <person name="Gomez Garrido J."/>
        </authorList>
    </citation>
    <scope>NUCLEOTIDE SEQUENCE</scope>
</reference>
<dbReference type="EMBL" id="HBUE01220568">
    <property type="protein sequence ID" value="CAG6539413.1"/>
    <property type="molecule type" value="Transcribed_RNA"/>
</dbReference>
<organism evidence="1">
    <name type="scientific">Culex pipiens</name>
    <name type="common">House mosquito</name>
    <dbReference type="NCBI Taxonomy" id="7175"/>
    <lineage>
        <taxon>Eukaryota</taxon>
        <taxon>Metazoa</taxon>
        <taxon>Ecdysozoa</taxon>
        <taxon>Arthropoda</taxon>
        <taxon>Hexapoda</taxon>
        <taxon>Insecta</taxon>
        <taxon>Pterygota</taxon>
        <taxon>Neoptera</taxon>
        <taxon>Endopterygota</taxon>
        <taxon>Diptera</taxon>
        <taxon>Nematocera</taxon>
        <taxon>Culicoidea</taxon>
        <taxon>Culicidae</taxon>
        <taxon>Culicinae</taxon>
        <taxon>Culicini</taxon>
        <taxon>Culex</taxon>
        <taxon>Culex</taxon>
    </lineage>
</organism>
<dbReference type="AlphaFoldDB" id="A0A8D8HQC3"/>
<sequence>MQNLLAGRGKIHGFSTRTVICSAPVELINRCFSSRNVQKWPAPGRGGSALAERPRGQGFSSADLEFDKDVLCAFPRLHLAGAFHLTDFHLFGFLPFTDKDTDST</sequence>
<name>A0A8D8HQC3_CULPI</name>
<protein>
    <submittedName>
        <fullName evidence="1">(northern house mosquito) hypothetical protein</fullName>
    </submittedName>
</protein>
<evidence type="ECO:0000313" key="1">
    <source>
        <dbReference type="EMBL" id="CAG6539413.1"/>
    </source>
</evidence>
<proteinExistence type="predicted"/>